<dbReference type="InterPro" id="IPR051507">
    <property type="entry name" value="PcG_RING_finger"/>
</dbReference>
<comment type="subcellular location">
    <subcellularLocation>
        <location evidence="1">Nucleus</location>
    </subcellularLocation>
</comment>
<keyword evidence="4" id="KW-0862">Zinc</keyword>
<evidence type="ECO:0000256" key="4">
    <source>
        <dbReference type="ARBA" id="ARBA00022833"/>
    </source>
</evidence>
<dbReference type="PANTHER" id="PTHR45893">
    <property type="entry name" value="POLYCOMB GROUP RING FINGER PROTEIN"/>
    <property type="match status" value="1"/>
</dbReference>
<feature type="domain" description="RING-type" evidence="8">
    <location>
        <begin position="45"/>
        <end position="84"/>
    </location>
</feature>
<evidence type="ECO:0000256" key="1">
    <source>
        <dbReference type="ARBA" id="ARBA00004123"/>
    </source>
</evidence>
<evidence type="ECO:0000313" key="9">
    <source>
        <dbReference type="EMBL" id="CAE2321972.1"/>
    </source>
</evidence>
<keyword evidence="2" id="KW-0479">Metal-binding</keyword>
<dbReference type="AlphaFoldDB" id="A0A7S4P2T1"/>
<dbReference type="SUPFAM" id="SSF57850">
    <property type="entry name" value="RING/U-box"/>
    <property type="match status" value="1"/>
</dbReference>
<protein>
    <recommendedName>
        <fullName evidence="8">RING-type domain-containing protein</fullName>
    </recommendedName>
</protein>
<feature type="compositionally biased region" description="Basic and acidic residues" evidence="7">
    <location>
        <begin position="108"/>
        <end position="139"/>
    </location>
</feature>
<dbReference type="Pfam" id="PF16207">
    <property type="entry name" value="RAWUL"/>
    <property type="match status" value="1"/>
</dbReference>
<feature type="region of interest" description="Disordered" evidence="7">
    <location>
        <begin position="108"/>
        <end position="183"/>
    </location>
</feature>
<evidence type="ECO:0000256" key="3">
    <source>
        <dbReference type="ARBA" id="ARBA00022771"/>
    </source>
</evidence>
<evidence type="ECO:0000259" key="8">
    <source>
        <dbReference type="PROSITE" id="PS50089"/>
    </source>
</evidence>
<evidence type="ECO:0000256" key="7">
    <source>
        <dbReference type="SAM" id="MobiDB-lite"/>
    </source>
</evidence>
<dbReference type="PROSITE" id="PS00518">
    <property type="entry name" value="ZF_RING_1"/>
    <property type="match status" value="1"/>
</dbReference>
<evidence type="ECO:0000256" key="5">
    <source>
        <dbReference type="ARBA" id="ARBA00023242"/>
    </source>
</evidence>
<dbReference type="Gene3D" id="3.30.40.10">
    <property type="entry name" value="Zinc/RING finger domain, C3HC4 (zinc finger)"/>
    <property type="match status" value="1"/>
</dbReference>
<proteinExistence type="predicted"/>
<dbReference type="SMART" id="SM00184">
    <property type="entry name" value="RING"/>
    <property type="match status" value="1"/>
</dbReference>
<dbReference type="PROSITE" id="PS50089">
    <property type="entry name" value="ZF_RING_2"/>
    <property type="match status" value="1"/>
</dbReference>
<name>A0A7S4P2T1_9EUKA</name>
<dbReference type="InterPro" id="IPR017907">
    <property type="entry name" value="Znf_RING_CS"/>
</dbReference>
<evidence type="ECO:0000256" key="2">
    <source>
        <dbReference type="ARBA" id="ARBA00022723"/>
    </source>
</evidence>
<dbReference type="InterPro" id="IPR001841">
    <property type="entry name" value="Znf_RING"/>
</dbReference>
<evidence type="ECO:0000256" key="6">
    <source>
        <dbReference type="PROSITE-ProRule" id="PRU00175"/>
    </source>
</evidence>
<accession>A0A7S4P2T1</accession>
<gene>
    <name evidence="9" type="ORF">NAES01612_LOCUS18373</name>
</gene>
<dbReference type="GO" id="GO:0008270">
    <property type="term" value="F:zinc ion binding"/>
    <property type="evidence" value="ECO:0007669"/>
    <property type="project" value="UniProtKB-KW"/>
</dbReference>
<organism evidence="9">
    <name type="scientific">Paramoeba aestuarina</name>
    <dbReference type="NCBI Taxonomy" id="180227"/>
    <lineage>
        <taxon>Eukaryota</taxon>
        <taxon>Amoebozoa</taxon>
        <taxon>Discosea</taxon>
        <taxon>Flabellinia</taxon>
        <taxon>Dactylopodida</taxon>
        <taxon>Paramoebidae</taxon>
        <taxon>Paramoeba</taxon>
    </lineage>
</organism>
<dbReference type="EMBL" id="HBKR01028180">
    <property type="protein sequence ID" value="CAE2321972.1"/>
    <property type="molecule type" value="Transcribed_RNA"/>
</dbReference>
<sequence>MSNKKSKKRKDRGKEEKEEKEEEICWIEGRNLVFKRRHFNKFFTCGLCEGYLREAHTIRECLHSFCKSCILKYLQTKKTCPTCSVDLGVHPQRLLKFDRALQQLQDKVYPEAKKEDERREAEFFKERGEPNPHEEEERPKKKLKTSQDGEETNEGDEKEKEKEQEKAKELADKERKEQEKKSVSFQCLPYKEEGKGKEKGKGKDTSLPALAKNFINTSADVSIKHVKKFINSQLKGEGLKDGDIEILYQGATMGAEHTLEYIIRTYGIVYKRNEPLTFHYRKIVYE</sequence>
<keyword evidence="5" id="KW-0539">Nucleus</keyword>
<dbReference type="FunFam" id="3.30.40.10:FF:000033">
    <property type="entry name" value="Polycomb group RING finger protein 3"/>
    <property type="match status" value="1"/>
</dbReference>
<dbReference type="Gene3D" id="3.10.20.90">
    <property type="entry name" value="Phosphatidylinositol 3-kinase Catalytic Subunit, Chain A, domain 1"/>
    <property type="match status" value="1"/>
</dbReference>
<dbReference type="InterPro" id="IPR032443">
    <property type="entry name" value="RAWUL"/>
</dbReference>
<reference evidence="9" key="1">
    <citation type="submission" date="2021-01" db="EMBL/GenBank/DDBJ databases">
        <authorList>
            <person name="Corre E."/>
            <person name="Pelletier E."/>
            <person name="Niang G."/>
            <person name="Scheremetjew M."/>
            <person name="Finn R."/>
            <person name="Kale V."/>
            <person name="Holt S."/>
            <person name="Cochrane G."/>
            <person name="Meng A."/>
            <person name="Brown T."/>
            <person name="Cohen L."/>
        </authorList>
    </citation>
    <scope>NUCLEOTIDE SEQUENCE</scope>
    <source>
        <strain evidence="9">SoJaBio B1-5/56/2</strain>
    </source>
</reference>
<keyword evidence="3 6" id="KW-0863">Zinc-finger</keyword>
<dbReference type="InterPro" id="IPR013083">
    <property type="entry name" value="Znf_RING/FYVE/PHD"/>
</dbReference>
<dbReference type="Pfam" id="PF13923">
    <property type="entry name" value="zf-C3HC4_2"/>
    <property type="match status" value="1"/>
</dbReference>
<dbReference type="GO" id="GO:0005634">
    <property type="term" value="C:nucleus"/>
    <property type="evidence" value="ECO:0007669"/>
    <property type="project" value="UniProtKB-SubCell"/>
</dbReference>
<feature type="compositionally biased region" description="Basic and acidic residues" evidence="7">
    <location>
        <begin position="155"/>
        <end position="182"/>
    </location>
</feature>